<evidence type="ECO:0000313" key="1">
    <source>
        <dbReference type="EMBL" id="KFB72135.1"/>
    </source>
</evidence>
<evidence type="ECO:0000313" key="2">
    <source>
        <dbReference type="Proteomes" id="UP000020077"/>
    </source>
</evidence>
<accession>A0A080LWH1</accession>
<dbReference type="AlphaFoldDB" id="A0A080LWH1"/>
<dbReference type="Proteomes" id="UP000020077">
    <property type="component" value="Unassembled WGS sequence"/>
</dbReference>
<reference evidence="1 2" key="1">
    <citation type="submission" date="2014-02" db="EMBL/GenBank/DDBJ databases">
        <title>Expanding our view of genomic diversity in Candidatus Accumulibacter clades.</title>
        <authorList>
            <person name="Skennerton C.T."/>
            <person name="Barr J.J."/>
            <person name="Slater F.R."/>
            <person name="Bond P.L."/>
            <person name="Tyson G.W."/>
        </authorList>
    </citation>
    <scope>NUCLEOTIDE SEQUENCE [LARGE SCALE GENOMIC DNA]</scope>
    <source>
        <strain evidence="2">BA-91</strain>
    </source>
</reference>
<sequence>MIAIAVGAGGDRRCIGTGMRFGQTEAAEHLAACQWFEPVFLLFVAAVLHGDAAGQRILHADDRRGRAVAGGDLFDHQHQRQVVHAGAAPLLGNDHAQRTEFAEFAQRIGREGVMAVPLGGEGCQALLCEIAQRIADHFLFLCQDHAVFSLQLM</sequence>
<comment type="caution">
    <text evidence="1">The sequence shown here is derived from an EMBL/GenBank/DDBJ whole genome shotgun (WGS) entry which is preliminary data.</text>
</comment>
<protein>
    <submittedName>
        <fullName evidence="1">Uncharacterized protein</fullName>
    </submittedName>
</protein>
<organism evidence="1 2">
    <name type="scientific">Candidatus Accumulibacter phosphatis</name>
    <dbReference type="NCBI Taxonomy" id="327160"/>
    <lineage>
        <taxon>Bacteria</taxon>
        <taxon>Pseudomonadati</taxon>
        <taxon>Pseudomonadota</taxon>
        <taxon>Betaproteobacteria</taxon>
        <taxon>Candidatus Accumulibacter</taxon>
    </lineage>
</organism>
<dbReference type="EMBL" id="JDVG02000434">
    <property type="protein sequence ID" value="KFB72135.1"/>
    <property type="molecule type" value="Genomic_DNA"/>
</dbReference>
<proteinExistence type="predicted"/>
<name>A0A080LWH1_9PROT</name>
<gene>
    <name evidence="1" type="ORF">AW09_002685</name>
</gene>